<feature type="compositionally biased region" description="Polar residues" evidence="1">
    <location>
        <begin position="11"/>
        <end position="20"/>
    </location>
</feature>
<evidence type="ECO:0000256" key="1">
    <source>
        <dbReference type="SAM" id="MobiDB-lite"/>
    </source>
</evidence>
<dbReference type="AlphaFoldDB" id="A0A3B0V6Q0"/>
<reference evidence="2" key="1">
    <citation type="submission" date="2018-06" db="EMBL/GenBank/DDBJ databases">
        <authorList>
            <person name="Zhirakovskaya E."/>
        </authorList>
    </citation>
    <scope>NUCLEOTIDE SEQUENCE</scope>
</reference>
<accession>A0A3B0V6Q0</accession>
<dbReference type="EMBL" id="UOEV01000053">
    <property type="protein sequence ID" value="VAW32529.1"/>
    <property type="molecule type" value="Genomic_DNA"/>
</dbReference>
<evidence type="ECO:0000313" key="2">
    <source>
        <dbReference type="EMBL" id="VAW32529.1"/>
    </source>
</evidence>
<proteinExistence type="predicted"/>
<feature type="non-terminal residue" evidence="2">
    <location>
        <position position="1"/>
    </location>
</feature>
<sequence>QAQLYYDDNSNKFSSTGSQVNETGDCSATAGTMFVDHTIANAIVSANKSSLDSTKTECNVDAGGQDYAMNVQLSTGSYWCVDSTGVEKIEGTALAAGVNICS</sequence>
<feature type="region of interest" description="Disordered" evidence="1">
    <location>
        <begin position="1"/>
        <end position="20"/>
    </location>
</feature>
<name>A0A3B0V6Q0_9ZZZZ</name>
<gene>
    <name evidence="2" type="ORF">MNBD_CPR01-331</name>
</gene>
<organism evidence="2">
    <name type="scientific">hydrothermal vent metagenome</name>
    <dbReference type="NCBI Taxonomy" id="652676"/>
    <lineage>
        <taxon>unclassified sequences</taxon>
        <taxon>metagenomes</taxon>
        <taxon>ecological metagenomes</taxon>
    </lineage>
</organism>
<protein>
    <submittedName>
        <fullName evidence="2">Uncharacterized protein</fullName>
    </submittedName>
</protein>